<evidence type="ECO:0000313" key="3">
    <source>
        <dbReference type="Proteomes" id="UP000320184"/>
    </source>
</evidence>
<dbReference type="EMBL" id="VBOT01000027">
    <property type="protein sequence ID" value="TMQ52895.1"/>
    <property type="molecule type" value="Genomic_DNA"/>
</dbReference>
<name>A0A538SNF7_UNCEI</name>
<gene>
    <name evidence="2" type="ORF">E6K73_02040</name>
</gene>
<dbReference type="Proteomes" id="UP000320184">
    <property type="component" value="Unassembled WGS sequence"/>
</dbReference>
<evidence type="ECO:0000256" key="1">
    <source>
        <dbReference type="SAM" id="SignalP"/>
    </source>
</evidence>
<comment type="caution">
    <text evidence="2">The sequence shown here is derived from an EMBL/GenBank/DDBJ whole genome shotgun (WGS) entry which is preliminary data.</text>
</comment>
<feature type="chain" id="PRO_5021788118" evidence="1">
    <location>
        <begin position="24"/>
        <end position="115"/>
    </location>
</feature>
<keyword evidence="1" id="KW-0732">Signal</keyword>
<proteinExistence type="predicted"/>
<reference evidence="2 3" key="1">
    <citation type="journal article" date="2019" name="Nat. Microbiol.">
        <title>Mediterranean grassland soil C-N compound turnover is dependent on rainfall and depth, and is mediated by genomically divergent microorganisms.</title>
        <authorList>
            <person name="Diamond S."/>
            <person name="Andeer P.F."/>
            <person name="Li Z."/>
            <person name="Crits-Christoph A."/>
            <person name="Burstein D."/>
            <person name="Anantharaman K."/>
            <person name="Lane K.R."/>
            <person name="Thomas B.C."/>
            <person name="Pan C."/>
            <person name="Northen T.R."/>
            <person name="Banfield J.F."/>
        </authorList>
    </citation>
    <scope>NUCLEOTIDE SEQUENCE [LARGE SCALE GENOMIC DNA]</scope>
    <source>
        <strain evidence="2">WS_3</strain>
    </source>
</reference>
<organism evidence="2 3">
    <name type="scientific">Eiseniibacteriota bacterium</name>
    <dbReference type="NCBI Taxonomy" id="2212470"/>
    <lineage>
        <taxon>Bacteria</taxon>
        <taxon>Candidatus Eiseniibacteriota</taxon>
    </lineage>
</organism>
<accession>A0A538SNF7</accession>
<evidence type="ECO:0000313" key="2">
    <source>
        <dbReference type="EMBL" id="TMQ52895.1"/>
    </source>
</evidence>
<sequence>MAGAPAVAFVLAAWNLAGGPAFSGMDARPAAAAQAVAASRASAARPLSGWRPFVQDTVNRVSVDASPAAPWSLHMVVRRVAGRPEGWHASAAVAGESLAPLRPAAEYVLRFRARA</sequence>
<protein>
    <submittedName>
        <fullName evidence="2">Uncharacterized protein</fullName>
    </submittedName>
</protein>
<feature type="signal peptide" evidence="1">
    <location>
        <begin position="1"/>
        <end position="23"/>
    </location>
</feature>
<dbReference type="AlphaFoldDB" id="A0A538SNF7"/>